<sequence>MDNLFNSKPIHNVSLIDCRERNKQQPIMNSPKISKHSSNVITKIRQETQAYVPNRDMLPFIIIEDGEDNTLVPSPSIYYKPKSKPVDLSSRDSSNIRHSLDLSTLYNFDSQQGYAVNDYGKAISNRNGDRLKSAREDDLKKLRENALQGSLDEEIQRRLWNEDVTFCSKEKISEWLGTNEPFRVQVLHLYMQNFDFKNKKLDEAFRMLCSKLYLKAESQQLDRILEAFAKRFHECNPTTLLHSVDVVHAVAYSLLLLNTDLHVVSNKGNRMTRSNFIKNTMETVQTLMFPQIQDRVTKFDSSDLYSYRKISPSMSSPSFGSFKSFLDDHDLQPSNGGILLQTLDVLKSNITWKSSKSNYCPLDESLTRTQRTWLLDIESLLKEMYNEVKAHRIDQAEIKSTNISQAIIQRSKTLPKSEHRKVLRRRRGHSVGTKNKPLPPIPHQKIETEFSQMPAHEHKQGIVMRKCVMEAADKKARNRQWQLCYLISSETELMMYRPILKSDSKGMRRKSMIFWHQSVCPSFSLQDIVNSETDEWQPDPNQPPLAAIPLNHCYATSLLPPGWNGQRPHVFRLETADGGLWMFETTDLYAVQAWVEAVNHAAALISKSPMQGAVCNIDYGWDCDKSTMMNHIAVWHPPTPCMIQSNLSLNEQYKELKSQIRELAQQLDQHRLLKPIIDKKSPASYRNQAIVNWDKKFHYVSNELTKLRCYRDVLKQKVTT</sequence>
<dbReference type="Pfam" id="PF01369">
    <property type="entry name" value="Sec7"/>
    <property type="match status" value="1"/>
</dbReference>
<dbReference type="GO" id="GO:0005085">
    <property type="term" value="F:guanyl-nucleotide exchange factor activity"/>
    <property type="evidence" value="ECO:0007669"/>
    <property type="project" value="InterPro"/>
</dbReference>
<dbReference type="SUPFAM" id="SSF50729">
    <property type="entry name" value="PH domain-like"/>
    <property type="match status" value="1"/>
</dbReference>
<protein>
    <recommendedName>
        <fullName evidence="7">SEC7 domain-containing protein</fullName>
    </recommendedName>
</protein>
<evidence type="ECO:0000259" key="3">
    <source>
        <dbReference type="PROSITE" id="PS50003"/>
    </source>
</evidence>
<evidence type="ECO:0000259" key="4">
    <source>
        <dbReference type="PROSITE" id="PS50190"/>
    </source>
</evidence>
<feature type="region of interest" description="Disordered" evidence="2">
    <location>
        <begin position="418"/>
        <end position="443"/>
    </location>
</feature>
<comment type="caution">
    <text evidence="5">The sequence shown here is derived from an EMBL/GenBank/DDBJ whole genome shotgun (WGS) entry which is preliminary data.</text>
</comment>
<dbReference type="CDD" id="cd00171">
    <property type="entry name" value="Sec7"/>
    <property type="match status" value="1"/>
</dbReference>
<reference evidence="5" key="1">
    <citation type="journal article" date="2020" name="Microb. Genom.">
        <title>Genetic diversity of clinical and environmental Mucorales isolates obtained from an investigation of mucormycosis cases among solid organ transplant recipients.</title>
        <authorList>
            <person name="Nguyen M.H."/>
            <person name="Kaul D."/>
            <person name="Muto C."/>
            <person name="Cheng S.J."/>
            <person name="Richter R.A."/>
            <person name="Bruno V.M."/>
            <person name="Liu G."/>
            <person name="Beyhan S."/>
            <person name="Sundermann A.J."/>
            <person name="Mounaud S."/>
            <person name="Pasculle A.W."/>
            <person name="Nierman W.C."/>
            <person name="Driscoll E."/>
            <person name="Cumbie R."/>
            <person name="Clancy C.J."/>
            <person name="Dupont C.L."/>
        </authorList>
    </citation>
    <scope>NUCLEOTIDE SEQUENCE</scope>
    <source>
        <strain evidence="5">GL11</strain>
    </source>
</reference>
<dbReference type="InterPro" id="IPR011993">
    <property type="entry name" value="PH-like_dom_sf"/>
</dbReference>
<dbReference type="InterPro" id="IPR041681">
    <property type="entry name" value="PH_9"/>
</dbReference>
<dbReference type="InterPro" id="IPR001849">
    <property type="entry name" value="PH_domain"/>
</dbReference>
<dbReference type="InterPro" id="IPR000904">
    <property type="entry name" value="Sec7_dom"/>
</dbReference>
<evidence type="ECO:0000256" key="2">
    <source>
        <dbReference type="SAM" id="MobiDB-lite"/>
    </source>
</evidence>
<accession>A0A9P6XCZ6</accession>
<feature type="domain" description="SEC7" evidence="4">
    <location>
        <begin position="136"/>
        <end position="304"/>
    </location>
</feature>
<name>A0A9P6XCZ6_RHIOR</name>
<dbReference type="EMBL" id="JAANQT010000494">
    <property type="protein sequence ID" value="KAG1310532.1"/>
    <property type="molecule type" value="Genomic_DNA"/>
</dbReference>
<gene>
    <name evidence="5" type="ORF">G6F64_004484</name>
</gene>
<dbReference type="SUPFAM" id="SSF48425">
    <property type="entry name" value="Sec7 domain"/>
    <property type="match status" value="1"/>
</dbReference>
<dbReference type="Gene3D" id="1.10.1000.11">
    <property type="entry name" value="Arf Nucleotide-binding Site Opener,domain 2"/>
    <property type="match status" value="1"/>
</dbReference>
<feature type="domain" description="PH" evidence="3">
    <location>
        <begin position="456"/>
        <end position="603"/>
    </location>
</feature>
<keyword evidence="1" id="KW-0175">Coiled coil</keyword>
<dbReference type="Pfam" id="PF15410">
    <property type="entry name" value="PH_9"/>
    <property type="match status" value="1"/>
</dbReference>
<evidence type="ECO:0000313" key="5">
    <source>
        <dbReference type="EMBL" id="KAG1310532.1"/>
    </source>
</evidence>
<evidence type="ECO:0000256" key="1">
    <source>
        <dbReference type="SAM" id="Coils"/>
    </source>
</evidence>
<dbReference type="OrthoDB" id="2157641at2759"/>
<proteinExistence type="predicted"/>
<dbReference type="SMART" id="SM00233">
    <property type="entry name" value="PH"/>
    <property type="match status" value="1"/>
</dbReference>
<dbReference type="GO" id="GO:0032012">
    <property type="term" value="P:regulation of ARF protein signal transduction"/>
    <property type="evidence" value="ECO:0007669"/>
    <property type="project" value="InterPro"/>
</dbReference>
<keyword evidence="6" id="KW-1185">Reference proteome</keyword>
<feature type="compositionally biased region" description="Basic residues" evidence="2">
    <location>
        <begin position="418"/>
        <end position="429"/>
    </location>
</feature>
<evidence type="ECO:0008006" key="7">
    <source>
        <dbReference type="Google" id="ProtNLM"/>
    </source>
</evidence>
<dbReference type="PANTHER" id="PTHR10663">
    <property type="entry name" value="GUANYL-NUCLEOTIDE EXCHANGE FACTOR"/>
    <property type="match status" value="1"/>
</dbReference>
<feature type="coiled-coil region" evidence="1">
    <location>
        <begin position="646"/>
        <end position="673"/>
    </location>
</feature>
<dbReference type="AlphaFoldDB" id="A0A9P6XCZ6"/>
<dbReference type="InterPro" id="IPR035999">
    <property type="entry name" value="Sec7_dom_sf"/>
</dbReference>
<dbReference type="PANTHER" id="PTHR10663:SF373">
    <property type="entry name" value="PH AND SEC7 DOMAIN-CONTAINING PROTEIN C11E3.11C"/>
    <property type="match status" value="1"/>
</dbReference>
<organism evidence="5 6">
    <name type="scientific">Rhizopus oryzae</name>
    <name type="common">Mucormycosis agent</name>
    <name type="synonym">Rhizopus arrhizus var. delemar</name>
    <dbReference type="NCBI Taxonomy" id="64495"/>
    <lineage>
        <taxon>Eukaryota</taxon>
        <taxon>Fungi</taxon>
        <taxon>Fungi incertae sedis</taxon>
        <taxon>Mucoromycota</taxon>
        <taxon>Mucoromycotina</taxon>
        <taxon>Mucoromycetes</taxon>
        <taxon>Mucorales</taxon>
        <taxon>Mucorineae</taxon>
        <taxon>Rhizopodaceae</taxon>
        <taxon>Rhizopus</taxon>
    </lineage>
</organism>
<dbReference type="Gene3D" id="2.30.29.30">
    <property type="entry name" value="Pleckstrin-homology domain (PH domain)/Phosphotyrosine-binding domain (PTB)"/>
    <property type="match status" value="1"/>
</dbReference>
<dbReference type="SMART" id="SM00222">
    <property type="entry name" value="Sec7"/>
    <property type="match status" value="1"/>
</dbReference>
<evidence type="ECO:0000313" key="6">
    <source>
        <dbReference type="Proteomes" id="UP000716291"/>
    </source>
</evidence>
<dbReference type="Proteomes" id="UP000716291">
    <property type="component" value="Unassembled WGS sequence"/>
</dbReference>
<dbReference type="PROSITE" id="PS50190">
    <property type="entry name" value="SEC7"/>
    <property type="match status" value="1"/>
</dbReference>
<dbReference type="PROSITE" id="PS50003">
    <property type="entry name" value="PH_DOMAIN"/>
    <property type="match status" value="1"/>
</dbReference>
<dbReference type="InterPro" id="IPR023394">
    <property type="entry name" value="Sec7_C_sf"/>
</dbReference>